<dbReference type="InterPro" id="IPR032675">
    <property type="entry name" value="LRR_dom_sf"/>
</dbReference>
<dbReference type="EMBL" id="JBCGBO010000005">
    <property type="protein sequence ID" value="KAK9199783.1"/>
    <property type="molecule type" value="Genomic_DNA"/>
</dbReference>
<keyword evidence="4" id="KW-0732">Signal</keyword>
<dbReference type="Proteomes" id="UP001428341">
    <property type="component" value="Unassembled WGS sequence"/>
</dbReference>
<feature type="domain" description="Malectin-like" evidence="11">
    <location>
        <begin position="8"/>
        <end position="326"/>
    </location>
</feature>
<evidence type="ECO:0000256" key="10">
    <source>
        <dbReference type="SAM" id="Phobius"/>
    </source>
</evidence>
<protein>
    <recommendedName>
        <fullName evidence="11">Malectin-like domain-containing protein</fullName>
    </recommendedName>
</protein>
<keyword evidence="5" id="KW-0677">Repeat</keyword>
<dbReference type="Gene3D" id="3.80.10.10">
    <property type="entry name" value="Ribonuclease Inhibitor"/>
    <property type="match status" value="1"/>
</dbReference>
<comment type="subcellular location">
    <subcellularLocation>
        <location evidence="1">Membrane</location>
        <topology evidence="1">Single-pass membrane protein</topology>
    </subcellularLocation>
</comment>
<evidence type="ECO:0000256" key="2">
    <source>
        <dbReference type="ARBA" id="ARBA00022614"/>
    </source>
</evidence>
<proteinExistence type="predicted"/>
<evidence type="ECO:0000256" key="8">
    <source>
        <dbReference type="ARBA" id="ARBA00023170"/>
    </source>
</evidence>
<evidence type="ECO:0000259" key="11">
    <source>
        <dbReference type="Pfam" id="PF12819"/>
    </source>
</evidence>
<keyword evidence="13" id="KW-1185">Reference proteome</keyword>
<evidence type="ECO:0000313" key="12">
    <source>
        <dbReference type="EMBL" id="KAK9199783.1"/>
    </source>
</evidence>
<feature type="region of interest" description="Disordered" evidence="9">
    <location>
        <begin position="464"/>
        <end position="529"/>
    </location>
</feature>
<sequence>MDAVFLSIDCGSSESYTDENGIEWTGDDAYIQNGDNKTVAYPSLVPYPMSTMRVFSTRKKNCYSFKVDEGERVLVRASFYYGNYDRKNSPPVFDLQFDGNFWTTVNTSLRSYDVLSYEAIYVVKRNFTSICVAQTKPGQLPFISAIEVRSLGINMYSQVPSNLALHLIQRAALGANQTIIRYPDDAYDRTWNGAYGFGLSEVASQALSINITTNNSPPTAALKNAVVSASTSHIIILFTDLPAKPTPVYIATYFSEVLLLNPTQKRSFQPCIDDKPISDPIIPPFASASEAYVTNRIASASNSFSLRATSDSTLPPLVNAMEIYTVSNPLTNGTNVKDVEGLAVLQSGLKVLQEWSGDPCLPSPYTWDWVQCSSDLIPRITALNLSGYGLSGSLRDFSSMDSLQTIDLSDNSFSGNIPEFLGTLPNLTLLNLAGNRFNGTIPTKLSSNKQLKLVVTGNCLNGMSCPHQSPPPLPKEAPSPSSPTDTENKTPPTTPFPFQNEAPPTPSSTRTETEAEAEAPPVVFQRPSFTGNSDSMITNKLAMILGAIIQFSLVLAVLSKKL</sequence>
<evidence type="ECO:0000313" key="13">
    <source>
        <dbReference type="Proteomes" id="UP001428341"/>
    </source>
</evidence>
<dbReference type="FunFam" id="3.80.10.10:FF:000129">
    <property type="entry name" value="Leucine-rich repeat receptor-like kinase"/>
    <property type="match status" value="1"/>
</dbReference>
<gene>
    <name evidence="12" type="ORF">WN944_014976</name>
</gene>
<dbReference type="PANTHER" id="PTHR45631:SF44">
    <property type="entry name" value="CARBOHYDRATE-BINDING PROTEIN OF THE ER PROTEIN"/>
    <property type="match status" value="1"/>
</dbReference>
<evidence type="ECO:0000256" key="6">
    <source>
        <dbReference type="ARBA" id="ARBA00022989"/>
    </source>
</evidence>
<reference evidence="12 13" key="1">
    <citation type="submission" date="2024-05" db="EMBL/GenBank/DDBJ databases">
        <title>Haplotype-resolved chromosome-level genome assembly of Huyou (Citrus changshanensis).</title>
        <authorList>
            <person name="Miao C."/>
            <person name="Chen W."/>
            <person name="Wu Y."/>
            <person name="Wang L."/>
            <person name="Zhao S."/>
            <person name="Grierson D."/>
            <person name="Xu C."/>
            <person name="Chen K."/>
        </authorList>
    </citation>
    <scope>NUCLEOTIDE SEQUENCE [LARGE SCALE GENOMIC DNA]</scope>
    <source>
        <strain evidence="12">01-14</strain>
        <tissue evidence="12">Leaf</tissue>
    </source>
</reference>
<dbReference type="Gene3D" id="2.60.120.430">
    <property type="entry name" value="Galactose-binding lectin"/>
    <property type="match status" value="1"/>
</dbReference>
<dbReference type="Pfam" id="PF12819">
    <property type="entry name" value="Malectin_like"/>
    <property type="match status" value="1"/>
</dbReference>
<keyword evidence="7 10" id="KW-0472">Membrane</keyword>
<dbReference type="PANTHER" id="PTHR45631">
    <property type="entry name" value="OS07G0107800 PROTEIN-RELATED"/>
    <property type="match status" value="1"/>
</dbReference>
<evidence type="ECO:0000256" key="4">
    <source>
        <dbReference type="ARBA" id="ARBA00022729"/>
    </source>
</evidence>
<dbReference type="InterPro" id="IPR024788">
    <property type="entry name" value="Malectin-like_Carb-bd_dom"/>
</dbReference>
<evidence type="ECO:0000256" key="3">
    <source>
        <dbReference type="ARBA" id="ARBA00022692"/>
    </source>
</evidence>
<keyword evidence="6 10" id="KW-1133">Transmembrane helix</keyword>
<comment type="caution">
    <text evidence="12">The sequence shown here is derived from an EMBL/GenBank/DDBJ whole genome shotgun (WGS) entry which is preliminary data.</text>
</comment>
<keyword evidence="3 10" id="KW-0812">Transmembrane</keyword>
<dbReference type="SUPFAM" id="SSF52058">
    <property type="entry name" value="L domain-like"/>
    <property type="match status" value="1"/>
</dbReference>
<keyword evidence="8" id="KW-0675">Receptor</keyword>
<dbReference type="Pfam" id="PF00560">
    <property type="entry name" value="LRR_1"/>
    <property type="match status" value="2"/>
</dbReference>
<dbReference type="GO" id="GO:0016020">
    <property type="term" value="C:membrane"/>
    <property type="evidence" value="ECO:0007669"/>
    <property type="project" value="UniProtKB-SubCell"/>
</dbReference>
<evidence type="ECO:0000256" key="1">
    <source>
        <dbReference type="ARBA" id="ARBA00004167"/>
    </source>
</evidence>
<accession>A0AAP0M9C2</accession>
<evidence type="ECO:0000256" key="7">
    <source>
        <dbReference type="ARBA" id="ARBA00023136"/>
    </source>
</evidence>
<dbReference type="InterPro" id="IPR001611">
    <property type="entry name" value="Leu-rich_rpt"/>
</dbReference>
<evidence type="ECO:0000256" key="9">
    <source>
        <dbReference type="SAM" id="MobiDB-lite"/>
    </source>
</evidence>
<keyword evidence="2" id="KW-0433">Leucine-rich repeat</keyword>
<evidence type="ECO:0000256" key="5">
    <source>
        <dbReference type="ARBA" id="ARBA00022737"/>
    </source>
</evidence>
<dbReference type="AlphaFoldDB" id="A0AAP0M9C2"/>
<organism evidence="12 13">
    <name type="scientific">Citrus x changshan-huyou</name>
    <dbReference type="NCBI Taxonomy" id="2935761"/>
    <lineage>
        <taxon>Eukaryota</taxon>
        <taxon>Viridiplantae</taxon>
        <taxon>Streptophyta</taxon>
        <taxon>Embryophyta</taxon>
        <taxon>Tracheophyta</taxon>
        <taxon>Spermatophyta</taxon>
        <taxon>Magnoliopsida</taxon>
        <taxon>eudicotyledons</taxon>
        <taxon>Gunneridae</taxon>
        <taxon>Pentapetalae</taxon>
        <taxon>rosids</taxon>
        <taxon>malvids</taxon>
        <taxon>Sapindales</taxon>
        <taxon>Rutaceae</taxon>
        <taxon>Aurantioideae</taxon>
        <taxon>Citrus</taxon>
    </lineage>
</organism>
<feature type="compositionally biased region" description="Pro residues" evidence="9">
    <location>
        <begin position="468"/>
        <end position="481"/>
    </location>
</feature>
<name>A0AAP0M9C2_9ROSI</name>
<feature type="transmembrane region" description="Helical" evidence="10">
    <location>
        <begin position="541"/>
        <end position="558"/>
    </location>
</feature>